<dbReference type="AlphaFoldDB" id="A0A2P6QY67"/>
<dbReference type="SUPFAM" id="SSF56784">
    <property type="entry name" value="HAD-like"/>
    <property type="match status" value="1"/>
</dbReference>
<proteinExistence type="predicted"/>
<dbReference type="InterPro" id="IPR036412">
    <property type="entry name" value="HAD-like_sf"/>
</dbReference>
<dbReference type="Gene3D" id="3.40.50.1000">
    <property type="entry name" value="HAD superfamily/HAD-like"/>
    <property type="match status" value="1"/>
</dbReference>
<dbReference type="Gramene" id="PRQ39142">
    <property type="protein sequence ID" value="PRQ39142"/>
    <property type="gene ID" value="RchiOBHm_Chr4g0421791"/>
</dbReference>
<evidence type="ECO:0000256" key="1">
    <source>
        <dbReference type="ARBA" id="ARBA00004123"/>
    </source>
</evidence>
<dbReference type="Proteomes" id="UP000238479">
    <property type="component" value="Chromosome 4"/>
</dbReference>
<comment type="subcellular location">
    <subcellularLocation>
        <location evidence="1">Nucleus</location>
    </subcellularLocation>
</comment>
<evidence type="ECO:0000313" key="9">
    <source>
        <dbReference type="EMBL" id="PRQ39142.1"/>
    </source>
</evidence>
<gene>
    <name evidence="9" type="ORF">RchiOBHm_Chr4g0421791</name>
</gene>
<keyword evidence="3 9" id="KW-0378">Hydrolase</keyword>
<dbReference type="SMART" id="SM00577">
    <property type="entry name" value="CPDc"/>
    <property type="match status" value="1"/>
</dbReference>
<sequence>MNSIIITKLRPFVRTFLKEAGQMFEMHIYTMGCQAYAMQMAELLDPGKEYFSTSTSSSKITSRDDHSSPGQKKCLNLVRGCQNSN</sequence>
<dbReference type="GO" id="GO:0008420">
    <property type="term" value="F:RNA polymerase II CTD heptapeptide repeat phosphatase activity"/>
    <property type="evidence" value="ECO:0007669"/>
    <property type="project" value="InterPro"/>
</dbReference>
<dbReference type="InterPro" id="IPR023214">
    <property type="entry name" value="HAD_sf"/>
</dbReference>
<feature type="domain" description="FCP1 homology" evidence="8">
    <location>
        <begin position="1"/>
        <end position="85"/>
    </location>
</feature>
<evidence type="ECO:0000256" key="2">
    <source>
        <dbReference type="ARBA" id="ARBA00013081"/>
    </source>
</evidence>
<comment type="catalytic activity">
    <reaction evidence="5">
        <text>O-phospho-L-seryl-[protein] + H2O = L-seryl-[protein] + phosphate</text>
        <dbReference type="Rhea" id="RHEA:20629"/>
        <dbReference type="Rhea" id="RHEA-COMP:9863"/>
        <dbReference type="Rhea" id="RHEA-COMP:11604"/>
        <dbReference type="ChEBI" id="CHEBI:15377"/>
        <dbReference type="ChEBI" id="CHEBI:29999"/>
        <dbReference type="ChEBI" id="CHEBI:43474"/>
        <dbReference type="ChEBI" id="CHEBI:83421"/>
        <dbReference type="EC" id="3.1.3.16"/>
    </reaction>
</comment>
<dbReference type="STRING" id="74649.A0A2P6QY67"/>
<evidence type="ECO:0000259" key="8">
    <source>
        <dbReference type="PROSITE" id="PS50969"/>
    </source>
</evidence>
<dbReference type="Pfam" id="PF03031">
    <property type="entry name" value="NIF"/>
    <property type="match status" value="1"/>
</dbReference>
<comment type="catalytic activity">
    <reaction evidence="6">
        <text>O-phospho-L-threonyl-[protein] + H2O = L-threonyl-[protein] + phosphate</text>
        <dbReference type="Rhea" id="RHEA:47004"/>
        <dbReference type="Rhea" id="RHEA-COMP:11060"/>
        <dbReference type="Rhea" id="RHEA-COMP:11605"/>
        <dbReference type="ChEBI" id="CHEBI:15377"/>
        <dbReference type="ChEBI" id="CHEBI:30013"/>
        <dbReference type="ChEBI" id="CHEBI:43474"/>
        <dbReference type="ChEBI" id="CHEBI:61977"/>
        <dbReference type="EC" id="3.1.3.16"/>
    </reaction>
</comment>
<protein>
    <recommendedName>
        <fullName evidence="2">protein-serine/threonine phosphatase</fullName>
        <ecNumber evidence="2">3.1.3.16</ecNumber>
    </recommendedName>
</protein>
<keyword evidence="4" id="KW-0539">Nucleus</keyword>
<dbReference type="PANTHER" id="PTHR23081:SF36">
    <property type="entry name" value="RNA POLYMERASE II SUBUNIT A C-TERMINAL DOMAIN PHOSPHATASE"/>
    <property type="match status" value="1"/>
</dbReference>
<dbReference type="EMBL" id="PDCK01000042">
    <property type="protein sequence ID" value="PRQ39142.1"/>
    <property type="molecule type" value="Genomic_DNA"/>
</dbReference>
<evidence type="ECO:0000256" key="6">
    <source>
        <dbReference type="ARBA" id="ARBA00048336"/>
    </source>
</evidence>
<accession>A0A2P6QY67</accession>
<dbReference type="PROSITE" id="PS50969">
    <property type="entry name" value="FCP1"/>
    <property type="match status" value="1"/>
</dbReference>
<reference evidence="9 10" key="1">
    <citation type="journal article" date="2018" name="Nat. Genet.">
        <title>The Rosa genome provides new insights in the design of modern roses.</title>
        <authorList>
            <person name="Bendahmane M."/>
        </authorList>
    </citation>
    <scope>NUCLEOTIDE SEQUENCE [LARGE SCALE GENOMIC DNA]</scope>
    <source>
        <strain evidence="10">cv. Old Blush</strain>
    </source>
</reference>
<evidence type="ECO:0000256" key="4">
    <source>
        <dbReference type="ARBA" id="ARBA00023242"/>
    </source>
</evidence>
<dbReference type="InterPro" id="IPR004274">
    <property type="entry name" value="FCP1_dom"/>
</dbReference>
<dbReference type="GO" id="GO:0005634">
    <property type="term" value="C:nucleus"/>
    <property type="evidence" value="ECO:0007669"/>
    <property type="project" value="UniProtKB-SubCell"/>
</dbReference>
<comment type="caution">
    <text evidence="9">The sequence shown here is derived from an EMBL/GenBank/DDBJ whole genome shotgun (WGS) entry which is preliminary data.</text>
</comment>
<evidence type="ECO:0000256" key="5">
    <source>
        <dbReference type="ARBA" id="ARBA00047761"/>
    </source>
</evidence>
<feature type="region of interest" description="Disordered" evidence="7">
    <location>
        <begin position="54"/>
        <end position="73"/>
    </location>
</feature>
<keyword evidence="10" id="KW-1185">Reference proteome</keyword>
<dbReference type="EC" id="3.1.3.16" evidence="2"/>
<dbReference type="InterPro" id="IPR039189">
    <property type="entry name" value="Fcp1"/>
</dbReference>
<organism evidence="9 10">
    <name type="scientific">Rosa chinensis</name>
    <name type="common">China rose</name>
    <dbReference type="NCBI Taxonomy" id="74649"/>
    <lineage>
        <taxon>Eukaryota</taxon>
        <taxon>Viridiplantae</taxon>
        <taxon>Streptophyta</taxon>
        <taxon>Embryophyta</taxon>
        <taxon>Tracheophyta</taxon>
        <taxon>Spermatophyta</taxon>
        <taxon>Magnoliopsida</taxon>
        <taxon>eudicotyledons</taxon>
        <taxon>Gunneridae</taxon>
        <taxon>Pentapetalae</taxon>
        <taxon>rosids</taxon>
        <taxon>fabids</taxon>
        <taxon>Rosales</taxon>
        <taxon>Rosaceae</taxon>
        <taxon>Rosoideae</taxon>
        <taxon>Rosoideae incertae sedis</taxon>
        <taxon>Rosa</taxon>
    </lineage>
</organism>
<evidence type="ECO:0000256" key="3">
    <source>
        <dbReference type="ARBA" id="ARBA00022801"/>
    </source>
</evidence>
<evidence type="ECO:0000313" key="10">
    <source>
        <dbReference type="Proteomes" id="UP000238479"/>
    </source>
</evidence>
<dbReference type="PANTHER" id="PTHR23081">
    <property type="entry name" value="RNA POLYMERASE II CTD PHOSPHATASE"/>
    <property type="match status" value="1"/>
</dbReference>
<evidence type="ECO:0000256" key="7">
    <source>
        <dbReference type="SAM" id="MobiDB-lite"/>
    </source>
</evidence>
<name>A0A2P6QY67_ROSCH</name>